<dbReference type="InterPro" id="IPR004481">
    <property type="entry name" value="K/Na/Ca-exchanger"/>
</dbReference>
<dbReference type="EMBL" id="MQUC01000003">
    <property type="protein sequence ID" value="PRP66057.1"/>
    <property type="molecule type" value="Genomic_DNA"/>
</dbReference>
<dbReference type="GO" id="GO:0008273">
    <property type="term" value="F:calcium, potassium:sodium antiporter activity"/>
    <property type="evidence" value="ECO:0007669"/>
    <property type="project" value="TreeGrafter"/>
</dbReference>
<feature type="transmembrane region" description="Helical" evidence="5">
    <location>
        <begin position="37"/>
        <end position="60"/>
    </location>
</feature>
<feature type="transmembrane region" description="Helical" evidence="5">
    <location>
        <begin position="243"/>
        <end position="265"/>
    </location>
</feature>
<dbReference type="Proteomes" id="UP000239532">
    <property type="component" value="Unassembled WGS sequence"/>
</dbReference>
<dbReference type="PANTHER" id="PTHR10846:SF8">
    <property type="entry name" value="INNER MEMBRANE PROTEIN YRBG"/>
    <property type="match status" value="1"/>
</dbReference>
<dbReference type="OrthoDB" id="9794225at2"/>
<accession>A0A2S9WRE7</accession>
<feature type="transmembrane region" description="Helical" evidence="5">
    <location>
        <begin position="301"/>
        <end position="319"/>
    </location>
</feature>
<protein>
    <recommendedName>
        <fullName evidence="6">Sodium/calcium exchanger membrane region domain-containing protein</fullName>
    </recommendedName>
</protein>
<dbReference type="RefSeq" id="WP_105981909.1">
    <property type="nucleotide sequence ID" value="NZ_MQUC01000003.1"/>
</dbReference>
<keyword evidence="3 5" id="KW-1133">Transmembrane helix</keyword>
<proteinExistence type="predicted"/>
<dbReference type="GO" id="GO:0006874">
    <property type="term" value="P:intracellular calcium ion homeostasis"/>
    <property type="evidence" value="ECO:0007669"/>
    <property type="project" value="TreeGrafter"/>
</dbReference>
<evidence type="ECO:0000259" key="6">
    <source>
        <dbReference type="Pfam" id="PF01699"/>
    </source>
</evidence>
<dbReference type="NCBIfam" id="TIGR00367">
    <property type="entry name" value="calcium/sodium antiporter"/>
    <property type="match status" value="1"/>
</dbReference>
<evidence type="ECO:0000313" key="7">
    <source>
        <dbReference type="EMBL" id="PRP66057.1"/>
    </source>
</evidence>
<evidence type="ECO:0000256" key="4">
    <source>
        <dbReference type="ARBA" id="ARBA00023136"/>
    </source>
</evidence>
<feature type="domain" description="Sodium/calcium exchanger membrane region" evidence="6">
    <location>
        <begin position="173"/>
        <end position="319"/>
    </location>
</feature>
<feature type="domain" description="Sodium/calcium exchanger membrane region" evidence="6">
    <location>
        <begin position="2"/>
        <end position="143"/>
    </location>
</feature>
<dbReference type="PANTHER" id="PTHR10846">
    <property type="entry name" value="SODIUM/POTASSIUM/CALCIUM EXCHANGER"/>
    <property type="match status" value="1"/>
</dbReference>
<reference evidence="7 8" key="1">
    <citation type="submission" date="2016-11" db="EMBL/GenBank/DDBJ databases">
        <title>Trade-off between light-utilization and light-protection in marine flavobacteria.</title>
        <authorList>
            <person name="Kumagai Y."/>
        </authorList>
    </citation>
    <scope>NUCLEOTIDE SEQUENCE [LARGE SCALE GENOMIC DNA]</scope>
    <source>
        <strain evidence="7 8">JCM 17109</strain>
    </source>
</reference>
<gene>
    <name evidence="7" type="ORF">BST86_02630</name>
</gene>
<dbReference type="InterPro" id="IPR044880">
    <property type="entry name" value="NCX_ion-bd_dom_sf"/>
</dbReference>
<keyword evidence="4 5" id="KW-0472">Membrane</keyword>
<evidence type="ECO:0000256" key="5">
    <source>
        <dbReference type="SAM" id="Phobius"/>
    </source>
</evidence>
<dbReference type="Pfam" id="PF01699">
    <property type="entry name" value="Na_Ca_ex"/>
    <property type="match status" value="2"/>
</dbReference>
<evidence type="ECO:0000256" key="3">
    <source>
        <dbReference type="ARBA" id="ARBA00022989"/>
    </source>
</evidence>
<dbReference type="GO" id="GO:0005886">
    <property type="term" value="C:plasma membrane"/>
    <property type="evidence" value="ECO:0007669"/>
    <property type="project" value="TreeGrafter"/>
</dbReference>
<comment type="caution">
    <text evidence="7">The sequence shown here is derived from an EMBL/GenBank/DDBJ whole genome shotgun (WGS) entry which is preliminary data.</text>
</comment>
<feature type="transmembrane region" description="Helical" evidence="5">
    <location>
        <begin position="72"/>
        <end position="94"/>
    </location>
</feature>
<keyword evidence="8" id="KW-1185">Reference proteome</keyword>
<evidence type="ECO:0000256" key="1">
    <source>
        <dbReference type="ARBA" id="ARBA00004141"/>
    </source>
</evidence>
<name>A0A2S9WRE7_9FLAO</name>
<dbReference type="Gene3D" id="1.20.1420.30">
    <property type="entry name" value="NCX, central ion-binding region"/>
    <property type="match status" value="1"/>
</dbReference>
<feature type="transmembrane region" description="Helical" evidence="5">
    <location>
        <begin position="208"/>
        <end position="231"/>
    </location>
</feature>
<dbReference type="GO" id="GO:0005262">
    <property type="term" value="F:calcium channel activity"/>
    <property type="evidence" value="ECO:0007669"/>
    <property type="project" value="TreeGrafter"/>
</dbReference>
<feature type="transmembrane region" description="Helical" evidence="5">
    <location>
        <begin position="170"/>
        <end position="188"/>
    </location>
</feature>
<evidence type="ECO:0000313" key="8">
    <source>
        <dbReference type="Proteomes" id="UP000239532"/>
    </source>
</evidence>
<feature type="transmembrane region" description="Helical" evidence="5">
    <location>
        <begin position="126"/>
        <end position="143"/>
    </location>
</feature>
<comment type="subcellular location">
    <subcellularLocation>
        <location evidence="1">Membrane</location>
        <topology evidence="1">Multi-pass membrane protein</topology>
    </subcellularLocation>
</comment>
<evidence type="ECO:0000256" key="2">
    <source>
        <dbReference type="ARBA" id="ARBA00022692"/>
    </source>
</evidence>
<sequence length="322" mass="34693">MSILYIILGFVLLVAGGEFLVRSSVGLSLKLNLSRMIIGLTVVSFATSAPELIVSVQGALNGLSALAVGNVIGSNIANIGIVLGATAVVAPLAMEKEFFRFNWLWMVVFSLICYAVLWSGNNITRLEGFFLIALLVLFLVLLIRRARKQPAAVDIDLDMDLDESTQKNKWWKIILYLLLGGAALWLGSEWLVKGAVEIATALAIPEGVIAVSMIAVGTSVPELAASLIAAIKKEKAISLGNLVGSNIFNIGSVLGITAVIQPIEIDGQNLSLLTNDILWMIGFAVVLLPLAFLPRRFVISRFKGIGLLAIYGLFIYYIFNSL</sequence>
<dbReference type="AlphaFoldDB" id="A0A2S9WRE7"/>
<dbReference type="InterPro" id="IPR004837">
    <property type="entry name" value="NaCa_Exmemb"/>
</dbReference>
<keyword evidence="2 5" id="KW-0812">Transmembrane</keyword>
<organism evidence="7 8">
    <name type="scientific">Nonlabens agnitus</name>
    <dbReference type="NCBI Taxonomy" id="870484"/>
    <lineage>
        <taxon>Bacteria</taxon>
        <taxon>Pseudomonadati</taxon>
        <taxon>Bacteroidota</taxon>
        <taxon>Flavobacteriia</taxon>
        <taxon>Flavobacteriales</taxon>
        <taxon>Flavobacteriaceae</taxon>
        <taxon>Nonlabens</taxon>
    </lineage>
</organism>
<feature type="transmembrane region" description="Helical" evidence="5">
    <location>
        <begin position="101"/>
        <end position="120"/>
    </location>
</feature>
<feature type="transmembrane region" description="Helical" evidence="5">
    <location>
        <begin position="277"/>
        <end position="294"/>
    </location>
</feature>
<feature type="transmembrane region" description="Helical" evidence="5">
    <location>
        <begin position="6"/>
        <end position="25"/>
    </location>
</feature>